<accession>A0ACC0JM14</accession>
<protein>
    <submittedName>
        <fullName evidence="1">Uncharacterized protein</fullName>
    </submittedName>
</protein>
<keyword evidence="2" id="KW-1185">Reference proteome</keyword>
<gene>
    <name evidence="1" type="ORF">MSG28_006820</name>
</gene>
<evidence type="ECO:0000313" key="2">
    <source>
        <dbReference type="Proteomes" id="UP001064048"/>
    </source>
</evidence>
<proteinExistence type="predicted"/>
<sequence length="116" mass="12160">MVSRDTRKTIVYVELAARAVAGRGRARADAAAARITRGARVARPRPAAGRVARPRALLLVTRAERKHAKLVLSTDQAYQIATLIKDYIEAVRGPVSPAVAPPADPCGAGARAAPAS</sequence>
<organism evidence="1 2">
    <name type="scientific">Choristoneura fumiferana</name>
    <name type="common">Spruce budworm moth</name>
    <name type="synonym">Archips fumiferana</name>
    <dbReference type="NCBI Taxonomy" id="7141"/>
    <lineage>
        <taxon>Eukaryota</taxon>
        <taxon>Metazoa</taxon>
        <taxon>Ecdysozoa</taxon>
        <taxon>Arthropoda</taxon>
        <taxon>Hexapoda</taxon>
        <taxon>Insecta</taxon>
        <taxon>Pterygota</taxon>
        <taxon>Neoptera</taxon>
        <taxon>Endopterygota</taxon>
        <taxon>Lepidoptera</taxon>
        <taxon>Glossata</taxon>
        <taxon>Ditrysia</taxon>
        <taxon>Tortricoidea</taxon>
        <taxon>Tortricidae</taxon>
        <taxon>Tortricinae</taxon>
        <taxon>Choristoneura</taxon>
    </lineage>
</organism>
<evidence type="ECO:0000313" key="1">
    <source>
        <dbReference type="EMBL" id="KAI8424900.1"/>
    </source>
</evidence>
<dbReference type="Proteomes" id="UP001064048">
    <property type="component" value="Chromosome 11"/>
</dbReference>
<dbReference type="EMBL" id="CM046111">
    <property type="protein sequence ID" value="KAI8424900.1"/>
    <property type="molecule type" value="Genomic_DNA"/>
</dbReference>
<reference evidence="1 2" key="1">
    <citation type="journal article" date="2022" name="Genome Biol. Evol.">
        <title>The Spruce Budworm Genome: Reconstructing the Evolutionary History of Antifreeze Proteins.</title>
        <authorList>
            <person name="Beliveau C."/>
            <person name="Gagne P."/>
            <person name="Picq S."/>
            <person name="Vernygora O."/>
            <person name="Keeling C.I."/>
            <person name="Pinkney K."/>
            <person name="Doucet D."/>
            <person name="Wen F."/>
            <person name="Johnston J.S."/>
            <person name="Maaroufi H."/>
            <person name="Boyle B."/>
            <person name="Laroche J."/>
            <person name="Dewar K."/>
            <person name="Juretic N."/>
            <person name="Blackburn G."/>
            <person name="Nisole A."/>
            <person name="Brunet B."/>
            <person name="Brandao M."/>
            <person name="Lumley L."/>
            <person name="Duan J."/>
            <person name="Quan G."/>
            <person name="Lucarotti C.J."/>
            <person name="Roe A.D."/>
            <person name="Sperling F.A.H."/>
            <person name="Levesque R.C."/>
            <person name="Cusson M."/>
        </authorList>
    </citation>
    <scope>NUCLEOTIDE SEQUENCE [LARGE SCALE GENOMIC DNA]</scope>
    <source>
        <strain evidence="1">Glfc:IPQL:Cfum</strain>
    </source>
</reference>
<comment type="caution">
    <text evidence="1">The sequence shown here is derived from an EMBL/GenBank/DDBJ whole genome shotgun (WGS) entry which is preliminary data.</text>
</comment>
<name>A0ACC0JM14_CHOFU</name>